<dbReference type="PROSITE" id="PS50231">
    <property type="entry name" value="RICIN_B_LECTIN"/>
    <property type="match status" value="1"/>
</dbReference>
<gene>
    <name evidence="2" type="ORF">BGZ96_010723</name>
</gene>
<sequence>MKDFPENDDFFIGLRYTDFVLDAAQNSLEPGSQIVLWTRRNEDNENQKWRYENKMLRNVKTGLVLSARELNGNVAVDQQHGSESETQRFEYYDHTISVNDHDHLVLGSMVKSEGTQIALVPRDNDSVLQQWVIIQ</sequence>
<dbReference type="SUPFAM" id="SSF50370">
    <property type="entry name" value="Ricin B-like lectins"/>
    <property type="match status" value="1"/>
</dbReference>
<dbReference type="SMART" id="SM00458">
    <property type="entry name" value="RICIN"/>
    <property type="match status" value="1"/>
</dbReference>
<dbReference type="EMBL" id="JAAAIM010000713">
    <property type="protein sequence ID" value="KAG0284956.1"/>
    <property type="molecule type" value="Genomic_DNA"/>
</dbReference>
<keyword evidence="3" id="KW-1185">Reference proteome</keyword>
<evidence type="ECO:0000313" key="3">
    <source>
        <dbReference type="Proteomes" id="UP001194696"/>
    </source>
</evidence>
<proteinExistence type="predicted"/>
<organism evidence="2 3">
    <name type="scientific">Linnemannia gamsii</name>
    <dbReference type="NCBI Taxonomy" id="64522"/>
    <lineage>
        <taxon>Eukaryota</taxon>
        <taxon>Fungi</taxon>
        <taxon>Fungi incertae sedis</taxon>
        <taxon>Mucoromycota</taxon>
        <taxon>Mortierellomycotina</taxon>
        <taxon>Mortierellomycetes</taxon>
        <taxon>Mortierellales</taxon>
        <taxon>Mortierellaceae</taxon>
        <taxon>Linnemannia</taxon>
    </lineage>
</organism>
<evidence type="ECO:0000259" key="1">
    <source>
        <dbReference type="SMART" id="SM00458"/>
    </source>
</evidence>
<feature type="domain" description="Ricin B lectin" evidence="1">
    <location>
        <begin position="7"/>
        <end position="134"/>
    </location>
</feature>
<protein>
    <recommendedName>
        <fullName evidence="1">Ricin B lectin domain-containing protein</fullName>
    </recommendedName>
</protein>
<reference evidence="2 3" key="1">
    <citation type="journal article" date="2020" name="Fungal Divers.">
        <title>Resolving the Mortierellaceae phylogeny through synthesis of multi-gene phylogenetics and phylogenomics.</title>
        <authorList>
            <person name="Vandepol N."/>
            <person name="Liber J."/>
            <person name="Desiro A."/>
            <person name="Na H."/>
            <person name="Kennedy M."/>
            <person name="Barry K."/>
            <person name="Grigoriev I.V."/>
            <person name="Miller A.N."/>
            <person name="O'Donnell K."/>
            <person name="Stajich J.E."/>
            <person name="Bonito G."/>
        </authorList>
    </citation>
    <scope>NUCLEOTIDE SEQUENCE [LARGE SCALE GENOMIC DNA]</scope>
    <source>
        <strain evidence="2 3">AD045</strain>
    </source>
</reference>
<accession>A0ABQ7JU50</accession>
<dbReference type="Proteomes" id="UP001194696">
    <property type="component" value="Unassembled WGS sequence"/>
</dbReference>
<dbReference type="InterPro" id="IPR000772">
    <property type="entry name" value="Ricin_B_lectin"/>
</dbReference>
<dbReference type="Gene3D" id="2.80.10.50">
    <property type="match status" value="1"/>
</dbReference>
<comment type="caution">
    <text evidence="2">The sequence shown here is derived from an EMBL/GenBank/DDBJ whole genome shotgun (WGS) entry which is preliminary data.</text>
</comment>
<dbReference type="InterPro" id="IPR035992">
    <property type="entry name" value="Ricin_B-like_lectins"/>
</dbReference>
<name>A0ABQ7JU50_9FUNG</name>
<evidence type="ECO:0000313" key="2">
    <source>
        <dbReference type="EMBL" id="KAG0284956.1"/>
    </source>
</evidence>